<evidence type="ECO:0000256" key="1">
    <source>
        <dbReference type="SAM" id="MobiDB-lite"/>
    </source>
</evidence>
<feature type="region of interest" description="Disordered" evidence="1">
    <location>
        <begin position="40"/>
        <end position="62"/>
    </location>
</feature>
<accession>A0A8J3F7L0</accession>
<dbReference type="Proteomes" id="UP000649739">
    <property type="component" value="Unassembled WGS sequence"/>
</dbReference>
<protein>
    <submittedName>
        <fullName evidence="2">Uncharacterized protein</fullName>
    </submittedName>
</protein>
<sequence>MCVLPMCSDVEVRGRTGKDPAGLTRIPALIIRLVAERRPFPSRTRDEVDEEVLEPMPAPYDP</sequence>
<organism evidence="2 3">
    <name type="scientific">Pilimelia anulata</name>
    <dbReference type="NCBI Taxonomy" id="53371"/>
    <lineage>
        <taxon>Bacteria</taxon>
        <taxon>Bacillati</taxon>
        <taxon>Actinomycetota</taxon>
        <taxon>Actinomycetes</taxon>
        <taxon>Micromonosporales</taxon>
        <taxon>Micromonosporaceae</taxon>
        <taxon>Pilimelia</taxon>
    </lineage>
</organism>
<proteinExistence type="predicted"/>
<reference evidence="2" key="2">
    <citation type="submission" date="2020-09" db="EMBL/GenBank/DDBJ databases">
        <authorList>
            <person name="Sun Q."/>
            <person name="Ohkuma M."/>
        </authorList>
    </citation>
    <scope>NUCLEOTIDE SEQUENCE</scope>
    <source>
        <strain evidence="2">JCM 3090</strain>
    </source>
</reference>
<dbReference type="EMBL" id="BMQB01000003">
    <property type="protein sequence ID" value="GGJ89668.1"/>
    <property type="molecule type" value="Genomic_DNA"/>
</dbReference>
<comment type="caution">
    <text evidence="2">The sequence shown here is derived from an EMBL/GenBank/DDBJ whole genome shotgun (WGS) entry which is preliminary data.</text>
</comment>
<dbReference type="AlphaFoldDB" id="A0A8J3F7L0"/>
<reference evidence="2" key="1">
    <citation type="journal article" date="2014" name="Int. J. Syst. Evol. Microbiol.">
        <title>Complete genome sequence of Corynebacterium casei LMG S-19264T (=DSM 44701T), isolated from a smear-ripened cheese.</title>
        <authorList>
            <consortium name="US DOE Joint Genome Institute (JGI-PGF)"/>
            <person name="Walter F."/>
            <person name="Albersmeier A."/>
            <person name="Kalinowski J."/>
            <person name="Ruckert C."/>
        </authorList>
    </citation>
    <scope>NUCLEOTIDE SEQUENCE</scope>
    <source>
        <strain evidence="2">JCM 3090</strain>
    </source>
</reference>
<evidence type="ECO:0000313" key="3">
    <source>
        <dbReference type="Proteomes" id="UP000649739"/>
    </source>
</evidence>
<name>A0A8J3F7L0_9ACTN</name>
<gene>
    <name evidence="2" type="ORF">GCM10010123_19260</name>
</gene>
<evidence type="ECO:0000313" key="2">
    <source>
        <dbReference type="EMBL" id="GGJ89668.1"/>
    </source>
</evidence>
<keyword evidence="3" id="KW-1185">Reference proteome</keyword>